<dbReference type="PANTHER" id="PTHR11999">
    <property type="entry name" value="GROUP II PYRIDOXAL-5-PHOSPHATE DECARBOXYLASE"/>
    <property type="match status" value="1"/>
</dbReference>
<comment type="cofactor">
    <cofactor evidence="1 6">
        <name>pyridoxal 5'-phosphate</name>
        <dbReference type="ChEBI" id="CHEBI:597326"/>
    </cofactor>
</comment>
<dbReference type="SUPFAM" id="SSF53383">
    <property type="entry name" value="PLP-dependent transferases"/>
    <property type="match status" value="1"/>
</dbReference>
<comment type="similarity">
    <text evidence="2 6">Belongs to the group II decarboxylase family.</text>
</comment>
<dbReference type="PRINTS" id="PR00800">
    <property type="entry name" value="YHDCRBOXLASE"/>
</dbReference>
<evidence type="ECO:0000313" key="8">
    <source>
        <dbReference type="Proteomes" id="UP001370348"/>
    </source>
</evidence>
<dbReference type="InterPro" id="IPR010977">
    <property type="entry name" value="Aromatic_deC"/>
</dbReference>
<keyword evidence="3" id="KW-0210">Decarboxylase</keyword>
<dbReference type="InterPro" id="IPR002129">
    <property type="entry name" value="PyrdxlP-dep_de-COase"/>
</dbReference>
<reference evidence="7 8" key="1">
    <citation type="submission" date="2021-12" db="EMBL/GenBank/DDBJ databases">
        <title>Discovery of the Pendulisporaceae a myxobacterial family with distinct sporulation behavior and unique specialized metabolism.</title>
        <authorList>
            <person name="Garcia R."/>
            <person name="Popoff A."/>
            <person name="Bader C.D."/>
            <person name="Loehr J."/>
            <person name="Walesch S."/>
            <person name="Walt C."/>
            <person name="Boldt J."/>
            <person name="Bunk B."/>
            <person name="Haeckl F.J.F.P.J."/>
            <person name="Gunesch A.P."/>
            <person name="Birkelbach J."/>
            <person name="Nuebel U."/>
            <person name="Pietschmann T."/>
            <person name="Bach T."/>
            <person name="Mueller R."/>
        </authorList>
    </citation>
    <scope>NUCLEOTIDE SEQUENCE [LARGE SCALE GENOMIC DNA]</scope>
    <source>
        <strain evidence="7 8">MSr11954</strain>
    </source>
</reference>
<dbReference type="InterPro" id="IPR015422">
    <property type="entry name" value="PyrdxlP-dep_Trfase_small"/>
</dbReference>
<evidence type="ECO:0000256" key="1">
    <source>
        <dbReference type="ARBA" id="ARBA00001933"/>
    </source>
</evidence>
<keyword evidence="8" id="KW-1185">Reference proteome</keyword>
<keyword evidence="4 6" id="KW-0663">Pyridoxal phosphate</keyword>
<dbReference type="EMBL" id="CP089984">
    <property type="protein sequence ID" value="WXB13735.1"/>
    <property type="molecule type" value="Genomic_DNA"/>
</dbReference>
<dbReference type="Proteomes" id="UP001370348">
    <property type="component" value="Chromosome"/>
</dbReference>
<sequence>MTDTRELDEILNSAHEAARAFLQTAAARPVAAPLQPVPFPELPERGWGALRAIEFFRANLEPMLSGSPGPRYLGFVTGGATPAAVAGDWLVSAYDQNVSNDGDSIATAVERHTLALLRTLFGLPDAFEGAFVSGATQANLVALATARQWVYDRVGVDVAQVGLAGAPPVAVLGGSPHASIDKALSILGMGRASIERIPCLPGRAAIDPAALDQRLAAHAAKGGPPCIVTASAGEVNTGDFDDLRAIGAIARRYGAWFHVDGAFGLFAAVDPELAHLVAGVEAADSIAADAHKWLNVPYDSAFVWTRHLPLQERVFRAAGPYLGAGPDLLHRTPENSRRFRALPAWMTLMAYGREGYRAIIHRCCAHARRLGAHLAASSSFELLDEVRLNILCFAPRGGDPSQRDRVLEALRAGGRAFLTPTTFSGRPAIRAAFSNWSTTDDDVALIARALDDAAASALTP</sequence>
<organism evidence="7 8">
    <name type="scientific">Pendulispora albinea</name>
    <dbReference type="NCBI Taxonomy" id="2741071"/>
    <lineage>
        <taxon>Bacteria</taxon>
        <taxon>Pseudomonadati</taxon>
        <taxon>Myxococcota</taxon>
        <taxon>Myxococcia</taxon>
        <taxon>Myxococcales</taxon>
        <taxon>Sorangiineae</taxon>
        <taxon>Pendulisporaceae</taxon>
        <taxon>Pendulispora</taxon>
    </lineage>
</organism>
<dbReference type="PANTHER" id="PTHR11999:SF70">
    <property type="entry name" value="MIP05841P"/>
    <property type="match status" value="1"/>
</dbReference>
<evidence type="ECO:0000256" key="4">
    <source>
        <dbReference type="ARBA" id="ARBA00022898"/>
    </source>
</evidence>
<evidence type="ECO:0000256" key="6">
    <source>
        <dbReference type="RuleBase" id="RU000382"/>
    </source>
</evidence>
<name>A0ABZ2LTR9_9BACT</name>
<protein>
    <submittedName>
        <fullName evidence="7">Pyridoxal-dependent decarboxylase</fullName>
    </submittedName>
</protein>
<dbReference type="RefSeq" id="WP_394823350.1">
    <property type="nucleotide sequence ID" value="NZ_CP089984.1"/>
</dbReference>
<dbReference type="InterPro" id="IPR015424">
    <property type="entry name" value="PyrdxlP-dep_Trfase"/>
</dbReference>
<evidence type="ECO:0000256" key="3">
    <source>
        <dbReference type="ARBA" id="ARBA00022793"/>
    </source>
</evidence>
<dbReference type="InterPro" id="IPR015421">
    <property type="entry name" value="PyrdxlP-dep_Trfase_major"/>
</dbReference>
<accession>A0ABZ2LTR9</accession>
<gene>
    <name evidence="7" type="ORF">LZC94_38610</name>
</gene>
<dbReference type="Gene3D" id="3.90.1150.10">
    <property type="entry name" value="Aspartate Aminotransferase, domain 1"/>
    <property type="match status" value="1"/>
</dbReference>
<evidence type="ECO:0000256" key="2">
    <source>
        <dbReference type="ARBA" id="ARBA00009533"/>
    </source>
</evidence>
<proteinExistence type="inferred from homology"/>
<keyword evidence="5 6" id="KW-0456">Lyase</keyword>
<dbReference type="Gene3D" id="3.40.640.10">
    <property type="entry name" value="Type I PLP-dependent aspartate aminotransferase-like (Major domain)"/>
    <property type="match status" value="1"/>
</dbReference>
<evidence type="ECO:0000256" key="5">
    <source>
        <dbReference type="ARBA" id="ARBA00023239"/>
    </source>
</evidence>
<evidence type="ECO:0000313" key="7">
    <source>
        <dbReference type="EMBL" id="WXB13735.1"/>
    </source>
</evidence>
<dbReference type="Pfam" id="PF00282">
    <property type="entry name" value="Pyridoxal_deC"/>
    <property type="match status" value="1"/>
</dbReference>